<dbReference type="EMBL" id="JABFAB010000005">
    <property type="protein sequence ID" value="MBA0648104.1"/>
    <property type="molecule type" value="Genomic_DNA"/>
</dbReference>
<proteinExistence type="predicted"/>
<dbReference type="Proteomes" id="UP000593573">
    <property type="component" value="Unassembled WGS sequence"/>
</dbReference>
<reference evidence="1 2" key="1">
    <citation type="journal article" date="2019" name="Genome Biol. Evol.">
        <title>Insights into the evolution of the New World diploid cottons (Gossypium, subgenus Houzingenia) based on genome sequencing.</title>
        <authorList>
            <person name="Grover C.E."/>
            <person name="Arick M.A. 2nd"/>
            <person name="Thrash A."/>
            <person name="Conover J.L."/>
            <person name="Sanders W.S."/>
            <person name="Peterson D.G."/>
            <person name="Frelichowski J.E."/>
            <person name="Scheffler J.A."/>
            <person name="Scheffler B.E."/>
            <person name="Wendel J.F."/>
        </authorList>
    </citation>
    <scope>NUCLEOTIDE SEQUENCE [LARGE SCALE GENOMIC DNA]</scope>
    <source>
        <strain evidence="1">57</strain>
        <tissue evidence="1">Leaf</tissue>
    </source>
</reference>
<organism evidence="1 2">
    <name type="scientific">Gossypium klotzschianum</name>
    <dbReference type="NCBI Taxonomy" id="34286"/>
    <lineage>
        <taxon>Eukaryota</taxon>
        <taxon>Viridiplantae</taxon>
        <taxon>Streptophyta</taxon>
        <taxon>Embryophyta</taxon>
        <taxon>Tracheophyta</taxon>
        <taxon>Spermatophyta</taxon>
        <taxon>Magnoliopsida</taxon>
        <taxon>eudicotyledons</taxon>
        <taxon>Gunneridae</taxon>
        <taxon>Pentapetalae</taxon>
        <taxon>rosids</taxon>
        <taxon>malvids</taxon>
        <taxon>Malvales</taxon>
        <taxon>Malvaceae</taxon>
        <taxon>Malvoideae</taxon>
        <taxon>Gossypium</taxon>
    </lineage>
</organism>
<keyword evidence="2" id="KW-1185">Reference proteome</keyword>
<sequence length="266" mass="30551">MWVGHYHECHAPISPAQIAIYCHSILKHINRTVVGSGCSRHTALHSQYNRLPSFIQFQTAAFSNMSVFYQEEQPRQSKRRCKFLATVLKEAFSNCRTFNGRRSDSGLEEEYSTSDINDVSQEVVSEIRSRAMEKMKHRPSLVAESFSWVLSPSKQAKGRDKDEREDEADEFFSIGSCFSLCPSAASREAFLSANTDFSRSSSINKIDFPEIWKFDFRDFSRRSIIHELCHCEGWPFGLCKKTVLLPPLPKSPSESWSWRKGTKLRC</sequence>
<accession>A0A7J8UCV2</accession>
<dbReference type="PANTHER" id="PTHR36324:SF1">
    <property type="entry name" value="OS09G0460100 PROTEIN"/>
    <property type="match status" value="1"/>
</dbReference>
<gene>
    <name evidence="1" type="ORF">Goklo_015890</name>
</gene>
<name>A0A7J8UCV2_9ROSI</name>
<protein>
    <submittedName>
        <fullName evidence="1">Uncharacterized protein</fullName>
    </submittedName>
</protein>
<dbReference type="PANTHER" id="PTHR36324">
    <property type="entry name" value="OS09G0460100 PROTEIN"/>
    <property type="match status" value="1"/>
</dbReference>
<dbReference type="OrthoDB" id="1930572at2759"/>
<evidence type="ECO:0000313" key="2">
    <source>
        <dbReference type="Proteomes" id="UP000593573"/>
    </source>
</evidence>
<dbReference type="AlphaFoldDB" id="A0A7J8UCV2"/>
<comment type="caution">
    <text evidence="1">The sequence shown here is derived from an EMBL/GenBank/DDBJ whole genome shotgun (WGS) entry which is preliminary data.</text>
</comment>
<evidence type="ECO:0000313" key="1">
    <source>
        <dbReference type="EMBL" id="MBA0648104.1"/>
    </source>
</evidence>